<dbReference type="AlphaFoldDB" id="A0A448XKH6"/>
<evidence type="ECO:0000313" key="2">
    <source>
        <dbReference type="Proteomes" id="UP000784294"/>
    </source>
</evidence>
<protein>
    <submittedName>
        <fullName evidence="1">Uncharacterized protein</fullName>
    </submittedName>
</protein>
<accession>A0A448XKH6</accession>
<dbReference type="EMBL" id="CAAALY010259225">
    <property type="protein sequence ID" value="VEL38851.1"/>
    <property type="molecule type" value="Genomic_DNA"/>
</dbReference>
<organism evidence="1 2">
    <name type="scientific">Protopolystoma xenopodis</name>
    <dbReference type="NCBI Taxonomy" id="117903"/>
    <lineage>
        <taxon>Eukaryota</taxon>
        <taxon>Metazoa</taxon>
        <taxon>Spiralia</taxon>
        <taxon>Lophotrochozoa</taxon>
        <taxon>Platyhelminthes</taxon>
        <taxon>Monogenea</taxon>
        <taxon>Polyopisthocotylea</taxon>
        <taxon>Polystomatidea</taxon>
        <taxon>Polystomatidae</taxon>
        <taxon>Protopolystoma</taxon>
    </lineage>
</organism>
<dbReference type="Proteomes" id="UP000784294">
    <property type="component" value="Unassembled WGS sequence"/>
</dbReference>
<proteinExistence type="predicted"/>
<reference evidence="1" key="1">
    <citation type="submission" date="2018-11" db="EMBL/GenBank/DDBJ databases">
        <authorList>
            <consortium name="Pathogen Informatics"/>
        </authorList>
    </citation>
    <scope>NUCLEOTIDE SEQUENCE</scope>
</reference>
<evidence type="ECO:0000313" key="1">
    <source>
        <dbReference type="EMBL" id="VEL38851.1"/>
    </source>
</evidence>
<comment type="caution">
    <text evidence="1">The sequence shown here is derived from an EMBL/GenBank/DDBJ whole genome shotgun (WGS) entry which is preliminary data.</text>
</comment>
<sequence>MQSIQLSRRLVLLTDEYFIEAESEHGFEWIMREYFYGVYCFVLSSFGEMIQALRACLPGPDEEGSPQRTALEI</sequence>
<keyword evidence="2" id="KW-1185">Reference proteome</keyword>
<gene>
    <name evidence="1" type="ORF">PXEA_LOCUS32291</name>
</gene>
<name>A0A448XKH6_9PLAT</name>